<dbReference type="SUPFAM" id="SSF52200">
    <property type="entry name" value="Toll/Interleukin receptor TIR domain"/>
    <property type="match status" value="2"/>
</dbReference>
<dbReference type="SUPFAM" id="SSF52058">
    <property type="entry name" value="L domain-like"/>
    <property type="match status" value="2"/>
</dbReference>
<dbReference type="InterPro" id="IPR042197">
    <property type="entry name" value="Apaf_helical"/>
</dbReference>
<evidence type="ECO:0000256" key="2">
    <source>
        <dbReference type="ARBA" id="ARBA00022614"/>
    </source>
</evidence>
<evidence type="ECO:0000313" key="4">
    <source>
        <dbReference type="EMBL" id="KAH7428310.1"/>
    </source>
</evidence>
<dbReference type="Gene3D" id="3.40.50.300">
    <property type="entry name" value="P-loop containing nucleotide triphosphate hydrolases"/>
    <property type="match status" value="2"/>
</dbReference>
<evidence type="ECO:0000259" key="3">
    <source>
        <dbReference type="PROSITE" id="PS50104"/>
    </source>
</evidence>
<keyword evidence="1" id="KW-0150">Chloroplast</keyword>
<name>A0A8T2U1B7_CERRI</name>
<dbReference type="InterPro" id="IPR058192">
    <property type="entry name" value="WHD_ROQ1-like"/>
</dbReference>
<dbReference type="InterPro" id="IPR032675">
    <property type="entry name" value="LRR_dom_sf"/>
</dbReference>
<dbReference type="Proteomes" id="UP000825935">
    <property type="component" value="Chromosome 10"/>
</dbReference>
<dbReference type="InterPro" id="IPR002182">
    <property type="entry name" value="NB-ARC"/>
</dbReference>
<dbReference type="Gene3D" id="3.40.50.10140">
    <property type="entry name" value="Toll/interleukin-1 receptor homology (TIR) domain"/>
    <property type="match status" value="2"/>
</dbReference>
<feature type="domain" description="TIR" evidence="3">
    <location>
        <begin position="1"/>
        <end position="136"/>
    </location>
</feature>
<dbReference type="PANTHER" id="PTHR11017:SF385">
    <property type="entry name" value="DISEASE RESISTANCE PROTEIN (TIR-NBS-LRR CLASS)-RELATED"/>
    <property type="match status" value="1"/>
</dbReference>
<dbReference type="SMART" id="SM00255">
    <property type="entry name" value="TIR"/>
    <property type="match status" value="1"/>
</dbReference>
<dbReference type="Pfam" id="PF00931">
    <property type="entry name" value="NB-ARC"/>
    <property type="match status" value="1"/>
</dbReference>
<evidence type="ECO:0000313" key="5">
    <source>
        <dbReference type="Proteomes" id="UP000825935"/>
    </source>
</evidence>
<dbReference type="InterPro" id="IPR035897">
    <property type="entry name" value="Toll_tir_struct_dom_sf"/>
</dbReference>
<reference evidence="4" key="1">
    <citation type="submission" date="2021-08" db="EMBL/GenBank/DDBJ databases">
        <title>WGS assembly of Ceratopteris richardii.</title>
        <authorList>
            <person name="Marchant D.B."/>
            <person name="Chen G."/>
            <person name="Jenkins J."/>
            <person name="Shu S."/>
            <person name="Leebens-Mack J."/>
            <person name="Grimwood J."/>
            <person name="Schmutz J."/>
            <person name="Soltis P."/>
            <person name="Soltis D."/>
            <person name="Chen Z.-H."/>
        </authorList>
    </citation>
    <scope>NUCLEOTIDE SEQUENCE</scope>
    <source>
        <strain evidence="4">Whitten #5841</strain>
        <tissue evidence="4">Leaf</tissue>
    </source>
</reference>
<proteinExistence type="predicted"/>
<dbReference type="EMBL" id="CM035415">
    <property type="protein sequence ID" value="KAH7428310.1"/>
    <property type="molecule type" value="Genomic_DNA"/>
</dbReference>
<dbReference type="GO" id="GO:0043531">
    <property type="term" value="F:ADP binding"/>
    <property type="evidence" value="ECO:0007669"/>
    <property type="project" value="InterPro"/>
</dbReference>
<sequence length="1706" mass="193572">MLCSKGITCFVDYEMRAGSPVGSAIEEAIKSSTVHIVILSPNFEKSTWCLNEVEQIMNTQSFPGTSDRPRKVIPIFCDVRCSEVRERAVKTAYNLKHSTAEGIKLRAKAVEELCDFKGFEYSTYTTRQWEKLEEVVVEVESFIKGVKACSILPDHDGARQRRIPTHGYDVFICYMGEDTKRNMVSVLRGMLHSKGITCFDNYETDDETEIKPHIEDAIEKSKVYVIFLSKKFASSKRCLEEVRQIMDVQRSSSTSSTTRTVIPIFYDVKPSEVRHQPEGSEYYICRRTGTTGQEENSWSESLHRLSLIRGFEFKSEDMFQWQELEKVVKEVKLSLTEQTQGNLYSIEMDEVQMFVESKKSEDVSLAGIYGPNKSQFVELLLEKISDKFDASCRLSNVMEKASEEDGLLDVIRKVYTDLTRLKSDDKLVHESHYEQLLQRKRCLVVLDVVGNDIYQTRELLEWLKKKLRNGSIVVLTSEFKHILKEVVNVDKLIELHDITGTLIICYCKGVDVHEAFLDHLQETFCMYGLGVRLLSKEEVLSETIRNEKIIICIISKGFSIGESEAMLSGVACPKVLYILYGPHVMNESTSKPCVKINFEEFEFNKMEFKAMVNEAVHIFRKGNEKTIQVIDFPVGLMERADEIKSVISTHIRRRGSSLQCFGLVGMGGAGKTTISKAVYNRIHMEFEKACFCVNTRAKVAATGLVAMQKKILCDLLGEQYRKAEVEDVEHGKAVLETIVKGINALIVLDDVNSKEEVEALYYPLCSLGRNSVVIITSRDRGVVKLAQPKVIFDIEGLTSRQHAERLFYWHAFLKPEPPAHLKEVSRKVIDACGGLPLSLEVMGAHLYNYNDDERVWDEGFRYLQRDGKGIFSVLSISLKGPEQKEREAFLDICCFLIGENEETASRVLQDVYGIGRTYLQVLRSKCLITIDDVYLRGTRVQERIIGMHDHLRDMGRDIIRSVDRDRVWDEESAQDILKDESALSTLRGLSIRSSFPFPKDMSKSTSFRHLRILKVEQHYHDYTTIPEGVRADEFLGSVRWDGLGWLEWRHAKFEALPHGLCSTNLQVLDVAWSYIRSVPVASLRNLKHLNLSHCWKIENLPEEMARLCSLEHLNLCDCRSLTSVLFLPTTLQKLNLEYCKNLRSFEACLPKLRRLRFRGCGALEILELQAMSMREIDLSRCGRLKELDCKGLRSLEKLDLTQCGSLTNLSFLPTTLQELRLHGCHRLKSLQASLPNLSALYATSCDALETVDLGLNSARGLNLSLPKGIRSLEQLDLCGCRSLTSLPFLPTTLHQLNLEFCENLRSLKASLPNLAALYARSCDALERVNLDASSMRELDLSHCSRLEELDCKGLLSLEELDLTGCSSLITLPLLPTSIQKLNLGDCRALKCLKAFLPDLLHLSASGCYALERVDIDATSIRALDLSYCTALEKLNCQGLRSLKQLDLIGCNSLTSLFFLPATLQKLNLEDCSSLSSFEACLPKLARLHLRYLSALERVDLDATSMREFDLTYCTRLQRLDCHGLLSLEQLNLIFCDSLTSLRFLPTTLRKLNLVCCRSLKSLKASLPNISELYARGCDALERVDLDASSVRLKELDLSHCTGLEELDCRGFPFLEHLHLNRCTSLKTLFLLPECPLVFLNLAECRFLKKLPLLPTSLKSLFLSECKNLEVVEGIHMLTNLTELDIRYSPHLLTCVPQSFPSMDIRT</sequence>
<keyword evidence="1" id="KW-0934">Plastid</keyword>
<organism evidence="4 5">
    <name type="scientific">Ceratopteris richardii</name>
    <name type="common">Triangle waterfern</name>
    <dbReference type="NCBI Taxonomy" id="49495"/>
    <lineage>
        <taxon>Eukaryota</taxon>
        <taxon>Viridiplantae</taxon>
        <taxon>Streptophyta</taxon>
        <taxon>Embryophyta</taxon>
        <taxon>Tracheophyta</taxon>
        <taxon>Polypodiopsida</taxon>
        <taxon>Polypodiidae</taxon>
        <taxon>Polypodiales</taxon>
        <taxon>Pteridineae</taxon>
        <taxon>Pteridaceae</taxon>
        <taxon>Parkerioideae</taxon>
        <taxon>Ceratopteris</taxon>
    </lineage>
</organism>
<dbReference type="PANTHER" id="PTHR11017">
    <property type="entry name" value="LEUCINE-RICH REPEAT-CONTAINING PROTEIN"/>
    <property type="match status" value="1"/>
</dbReference>
<dbReference type="Pfam" id="PF23282">
    <property type="entry name" value="WHD_ROQ1"/>
    <property type="match status" value="1"/>
</dbReference>
<dbReference type="SUPFAM" id="SSF52047">
    <property type="entry name" value="RNI-like"/>
    <property type="match status" value="1"/>
</dbReference>
<gene>
    <name evidence="4" type="ORF">KP509_10G086200</name>
</gene>
<dbReference type="Gene3D" id="3.80.10.10">
    <property type="entry name" value="Ribonuclease Inhibitor"/>
    <property type="match status" value="4"/>
</dbReference>
<dbReference type="InterPro" id="IPR027417">
    <property type="entry name" value="P-loop_NTPase"/>
</dbReference>
<dbReference type="InterPro" id="IPR000157">
    <property type="entry name" value="TIR_dom"/>
</dbReference>
<accession>A0A8T2U1B7</accession>
<dbReference type="Gene3D" id="1.10.8.430">
    <property type="entry name" value="Helical domain of apoptotic protease-activating factors"/>
    <property type="match status" value="1"/>
</dbReference>
<dbReference type="Pfam" id="PF01582">
    <property type="entry name" value="TIR"/>
    <property type="match status" value="2"/>
</dbReference>
<comment type="caution">
    <text evidence="4">The sequence shown here is derived from an EMBL/GenBank/DDBJ whole genome shotgun (WGS) entry which is preliminary data.</text>
</comment>
<keyword evidence="2" id="KW-0433">Leucine-rich repeat</keyword>
<dbReference type="OrthoDB" id="2973320at2759"/>
<dbReference type="GO" id="GO:0007165">
    <property type="term" value="P:signal transduction"/>
    <property type="evidence" value="ECO:0007669"/>
    <property type="project" value="InterPro"/>
</dbReference>
<dbReference type="GO" id="GO:0006952">
    <property type="term" value="P:defense response"/>
    <property type="evidence" value="ECO:0007669"/>
    <property type="project" value="InterPro"/>
</dbReference>
<protein>
    <recommendedName>
        <fullName evidence="3">TIR domain-containing protein</fullName>
    </recommendedName>
</protein>
<dbReference type="PRINTS" id="PR00364">
    <property type="entry name" value="DISEASERSIST"/>
</dbReference>
<feature type="domain" description="TIR" evidence="3">
    <location>
        <begin position="166"/>
        <end position="335"/>
    </location>
</feature>
<dbReference type="OMA" id="HESHYEQ"/>
<dbReference type="InterPro" id="IPR044974">
    <property type="entry name" value="Disease_R_plants"/>
</dbReference>
<evidence type="ECO:0000256" key="1">
    <source>
        <dbReference type="ARBA" id="ARBA00022528"/>
    </source>
</evidence>
<dbReference type="SUPFAM" id="SSF52540">
    <property type="entry name" value="P-loop containing nucleoside triphosphate hydrolases"/>
    <property type="match status" value="2"/>
</dbReference>
<dbReference type="PROSITE" id="PS50104">
    <property type="entry name" value="TIR"/>
    <property type="match status" value="2"/>
</dbReference>
<keyword evidence="5" id="KW-1185">Reference proteome</keyword>